<protein>
    <submittedName>
        <fullName evidence="1">Uncharacterized protein</fullName>
    </submittedName>
</protein>
<organism evidence="1 2">
    <name type="scientific">Candidatus Nesterenkonia stercoripullorum</name>
    <dbReference type="NCBI Taxonomy" id="2838701"/>
    <lineage>
        <taxon>Bacteria</taxon>
        <taxon>Bacillati</taxon>
        <taxon>Actinomycetota</taxon>
        <taxon>Actinomycetes</taxon>
        <taxon>Micrococcales</taxon>
        <taxon>Micrococcaceae</taxon>
        <taxon>Nesterenkonia</taxon>
    </lineage>
</organism>
<accession>A0A9D1UUA1</accession>
<reference evidence="1" key="1">
    <citation type="journal article" date="2021" name="PeerJ">
        <title>Extensive microbial diversity within the chicken gut microbiome revealed by metagenomics and culture.</title>
        <authorList>
            <person name="Gilroy R."/>
            <person name="Ravi A."/>
            <person name="Getino M."/>
            <person name="Pursley I."/>
            <person name="Horton D.L."/>
            <person name="Alikhan N.F."/>
            <person name="Baker D."/>
            <person name="Gharbi K."/>
            <person name="Hall N."/>
            <person name="Watson M."/>
            <person name="Adriaenssens E.M."/>
            <person name="Foster-Nyarko E."/>
            <person name="Jarju S."/>
            <person name="Secka A."/>
            <person name="Antonio M."/>
            <person name="Oren A."/>
            <person name="Chaudhuri R.R."/>
            <person name="La Ragione R."/>
            <person name="Hildebrand F."/>
            <person name="Pallen M.J."/>
        </authorList>
    </citation>
    <scope>NUCLEOTIDE SEQUENCE</scope>
    <source>
        <strain evidence="1">ChiHejej3B27-3195</strain>
    </source>
</reference>
<evidence type="ECO:0000313" key="1">
    <source>
        <dbReference type="EMBL" id="HIX00513.1"/>
    </source>
</evidence>
<evidence type="ECO:0000313" key="2">
    <source>
        <dbReference type="Proteomes" id="UP000824151"/>
    </source>
</evidence>
<name>A0A9D1UUA1_9MICC</name>
<dbReference type="AlphaFoldDB" id="A0A9D1UUA1"/>
<sequence length="73" mass="8449">MATTDLLSVGDLTTAWAHYERRLATLETMAIDSVFTDSTPSLAELRAQRDRVARRLMHVERLLDDRFNFDHEV</sequence>
<reference evidence="1" key="2">
    <citation type="submission" date="2021-04" db="EMBL/GenBank/DDBJ databases">
        <authorList>
            <person name="Gilroy R."/>
        </authorList>
    </citation>
    <scope>NUCLEOTIDE SEQUENCE</scope>
    <source>
        <strain evidence="1">ChiHejej3B27-3195</strain>
    </source>
</reference>
<dbReference type="EMBL" id="DXGD01000379">
    <property type="protein sequence ID" value="HIX00513.1"/>
    <property type="molecule type" value="Genomic_DNA"/>
</dbReference>
<gene>
    <name evidence="1" type="ORF">H9871_10270</name>
</gene>
<comment type="caution">
    <text evidence="1">The sequence shown here is derived from an EMBL/GenBank/DDBJ whole genome shotgun (WGS) entry which is preliminary data.</text>
</comment>
<dbReference type="Proteomes" id="UP000824151">
    <property type="component" value="Unassembled WGS sequence"/>
</dbReference>
<proteinExistence type="predicted"/>